<dbReference type="EMBL" id="BMZS01000007">
    <property type="protein sequence ID" value="GHD53853.1"/>
    <property type="molecule type" value="Genomic_DNA"/>
</dbReference>
<dbReference type="Proteomes" id="UP000630353">
    <property type="component" value="Unassembled WGS sequence"/>
</dbReference>
<proteinExistence type="predicted"/>
<reference evidence="2" key="2">
    <citation type="submission" date="2020-09" db="EMBL/GenBank/DDBJ databases">
        <authorList>
            <person name="Sun Q."/>
            <person name="Kim S."/>
        </authorList>
    </citation>
    <scope>NUCLEOTIDE SEQUENCE</scope>
    <source>
        <strain evidence="2">KCTC 42651</strain>
    </source>
</reference>
<dbReference type="InterPro" id="IPR001466">
    <property type="entry name" value="Beta-lactam-related"/>
</dbReference>
<evidence type="ECO:0000259" key="1">
    <source>
        <dbReference type="Pfam" id="PF00144"/>
    </source>
</evidence>
<dbReference type="PANTHER" id="PTHR46825">
    <property type="entry name" value="D-ALANYL-D-ALANINE-CARBOXYPEPTIDASE/ENDOPEPTIDASE AMPH"/>
    <property type="match status" value="1"/>
</dbReference>
<dbReference type="RefSeq" id="WP_189991139.1">
    <property type="nucleotide sequence ID" value="NZ_BMZS01000007.1"/>
</dbReference>
<keyword evidence="3" id="KW-1185">Reference proteome</keyword>
<keyword evidence="2" id="KW-0378">Hydrolase</keyword>
<dbReference type="SUPFAM" id="SSF56601">
    <property type="entry name" value="beta-lactamase/transpeptidase-like"/>
    <property type="match status" value="1"/>
</dbReference>
<dbReference type="Pfam" id="PF00144">
    <property type="entry name" value="Beta-lactamase"/>
    <property type="match status" value="1"/>
</dbReference>
<dbReference type="InterPro" id="IPR050491">
    <property type="entry name" value="AmpC-like"/>
</dbReference>
<sequence length="462" mass="50315">MQAWITAALDYVPRWLEHQMRLSEQPGCAIAIAHRGKVVLERAFGHANLATGERLTPRHRFRVASHSKSFTAAGILKLREADRLRLDDPVGRHVDGLHPAVAAATIGQLLSHSAGLIRDGLDAGQWQDRRPYLDEAELRAALAEAPVLPASTRFKYSNHGFGLLGLVIESVTGKPYREWIRRTVVARAGLQETEPDMPLPEGTPMVSGHSGKLPLGRRVIVPGTNDTRALSSATGFVSTAGDLARFFASLDPAAKRSVLASESRREMVRRQWSDAHSSLDRHYGLGLILGRVGDWEWFGHAGGFQSCISRTVVLPGRDLTVSVLTNAVDGYAHQWSDGIVHILRAFEKRGAATARTRDWAGRWWTLWNVADLVPMRDHVAICAPALLNPFLDAGEIAVTGPDAGTIRLAGGFANHGEGARLIRNVGGEVAEVQLGGTRYLTETALAAELVDRYDRAPRPDPG</sequence>
<dbReference type="Gene3D" id="3.40.710.10">
    <property type="entry name" value="DD-peptidase/beta-lactamase superfamily"/>
    <property type="match status" value="1"/>
</dbReference>
<evidence type="ECO:0000313" key="2">
    <source>
        <dbReference type="EMBL" id="GHD53853.1"/>
    </source>
</evidence>
<dbReference type="GO" id="GO:0016787">
    <property type="term" value="F:hydrolase activity"/>
    <property type="evidence" value="ECO:0007669"/>
    <property type="project" value="UniProtKB-KW"/>
</dbReference>
<dbReference type="InterPro" id="IPR012338">
    <property type="entry name" value="Beta-lactam/transpept-like"/>
</dbReference>
<gene>
    <name evidence="2" type="ORF">GCM10017083_30700</name>
</gene>
<evidence type="ECO:0000313" key="3">
    <source>
        <dbReference type="Proteomes" id="UP000630353"/>
    </source>
</evidence>
<reference evidence="2" key="1">
    <citation type="journal article" date="2014" name="Int. J. Syst. Evol. Microbiol.">
        <title>Complete genome sequence of Corynebacterium casei LMG S-19264T (=DSM 44701T), isolated from a smear-ripened cheese.</title>
        <authorList>
            <consortium name="US DOE Joint Genome Institute (JGI-PGF)"/>
            <person name="Walter F."/>
            <person name="Albersmeier A."/>
            <person name="Kalinowski J."/>
            <person name="Ruckert C."/>
        </authorList>
    </citation>
    <scope>NUCLEOTIDE SEQUENCE</scope>
    <source>
        <strain evidence="2">KCTC 42651</strain>
    </source>
</reference>
<accession>A0A918XT25</accession>
<comment type="caution">
    <text evidence="2">The sequence shown here is derived from an EMBL/GenBank/DDBJ whole genome shotgun (WGS) entry which is preliminary data.</text>
</comment>
<feature type="domain" description="Beta-lactamase-related" evidence="1">
    <location>
        <begin position="16"/>
        <end position="329"/>
    </location>
</feature>
<protein>
    <submittedName>
        <fullName evidence="2">Serine hydrolase</fullName>
    </submittedName>
</protein>
<organism evidence="2 3">
    <name type="scientific">Thalassobaculum fulvum</name>
    <dbReference type="NCBI Taxonomy" id="1633335"/>
    <lineage>
        <taxon>Bacteria</taxon>
        <taxon>Pseudomonadati</taxon>
        <taxon>Pseudomonadota</taxon>
        <taxon>Alphaproteobacteria</taxon>
        <taxon>Rhodospirillales</taxon>
        <taxon>Thalassobaculaceae</taxon>
        <taxon>Thalassobaculum</taxon>
    </lineage>
</organism>
<dbReference type="PANTHER" id="PTHR46825:SF9">
    <property type="entry name" value="BETA-LACTAMASE-RELATED DOMAIN-CONTAINING PROTEIN"/>
    <property type="match status" value="1"/>
</dbReference>
<name>A0A918XT25_9PROT</name>
<dbReference type="AlphaFoldDB" id="A0A918XT25"/>